<feature type="transmembrane region" description="Helical" evidence="12">
    <location>
        <begin position="130"/>
        <end position="150"/>
    </location>
</feature>
<gene>
    <name evidence="13" type="ORF">DES53_101376</name>
</gene>
<evidence type="ECO:0000313" key="13">
    <source>
        <dbReference type="EMBL" id="RBP47579.1"/>
    </source>
</evidence>
<feature type="transmembrane region" description="Helical" evidence="12">
    <location>
        <begin position="428"/>
        <end position="449"/>
    </location>
</feature>
<evidence type="ECO:0000256" key="11">
    <source>
        <dbReference type="RuleBase" id="RU362091"/>
    </source>
</evidence>
<accession>A0A366HV62</accession>
<dbReference type="PANTHER" id="PTHR42985:SF47">
    <property type="entry name" value="INTEGRAL MEMBRANE TRANSPORT PROTEIN"/>
    <property type="match status" value="1"/>
</dbReference>
<keyword evidence="6 12" id="KW-1133">Transmembrane helix</keyword>
<evidence type="ECO:0000313" key="14">
    <source>
        <dbReference type="Proteomes" id="UP000253426"/>
    </source>
</evidence>
<keyword evidence="8" id="KW-0406">Ion transport</keyword>
<dbReference type="GO" id="GO:0006814">
    <property type="term" value="P:sodium ion transport"/>
    <property type="evidence" value="ECO:0007669"/>
    <property type="project" value="UniProtKB-KW"/>
</dbReference>
<feature type="transmembrane region" description="Helical" evidence="12">
    <location>
        <begin position="461"/>
        <end position="482"/>
    </location>
</feature>
<dbReference type="GO" id="GO:0005886">
    <property type="term" value="C:plasma membrane"/>
    <property type="evidence" value="ECO:0007669"/>
    <property type="project" value="UniProtKB-SubCell"/>
</dbReference>
<feature type="transmembrane region" description="Helical" evidence="12">
    <location>
        <begin position="502"/>
        <end position="520"/>
    </location>
</feature>
<evidence type="ECO:0000256" key="5">
    <source>
        <dbReference type="ARBA" id="ARBA00022692"/>
    </source>
</evidence>
<feature type="transmembrane region" description="Helical" evidence="12">
    <location>
        <begin position="289"/>
        <end position="318"/>
    </location>
</feature>
<evidence type="ECO:0000256" key="1">
    <source>
        <dbReference type="ARBA" id="ARBA00004651"/>
    </source>
</evidence>
<evidence type="ECO:0000256" key="10">
    <source>
        <dbReference type="ARBA" id="ARBA00023201"/>
    </source>
</evidence>
<dbReference type="AlphaFoldDB" id="A0A366HV62"/>
<comment type="similarity">
    <text evidence="2 11">Belongs to the sodium:solute symporter (SSF) (TC 2.A.21) family.</text>
</comment>
<dbReference type="RefSeq" id="WP_170156783.1">
    <property type="nucleotide sequence ID" value="NZ_QNRR01000001.1"/>
</dbReference>
<dbReference type="InterPro" id="IPR038377">
    <property type="entry name" value="Na/Glc_symporter_sf"/>
</dbReference>
<feature type="transmembrane region" description="Helical" evidence="12">
    <location>
        <begin position="394"/>
        <end position="416"/>
    </location>
</feature>
<protein>
    <submittedName>
        <fullName evidence="13">SSS family transporter</fullName>
    </submittedName>
</protein>
<dbReference type="InterPro" id="IPR051163">
    <property type="entry name" value="Sodium:Solute_Symporter_SSF"/>
</dbReference>
<comment type="subcellular location">
    <subcellularLocation>
        <location evidence="1">Cell membrane</location>
        <topology evidence="1">Multi-pass membrane protein</topology>
    </subcellularLocation>
</comment>
<evidence type="ECO:0000256" key="8">
    <source>
        <dbReference type="ARBA" id="ARBA00023065"/>
    </source>
</evidence>
<evidence type="ECO:0000256" key="6">
    <source>
        <dbReference type="ARBA" id="ARBA00022989"/>
    </source>
</evidence>
<keyword evidence="14" id="KW-1185">Reference proteome</keyword>
<dbReference type="NCBIfam" id="TIGR00813">
    <property type="entry name" value="sss"/>
    <property type="match status" value="1"/>
</dbReference>
<feature type="transmembrane region" description="Helical" evidence="12">
    <location>
        <begin position="75"/>
        <end position="98"/>
    </location>
</feature>
<evidence type="ECO:0000256" key="9">
    <source>
        <dbReference type="ARBA" id="ARBA00023136"/>
    </source>
</evidence>
<dbReference type="EMBL" id="QNRR01000001">
    <property type="protein sequence ID" value="RBP47579.1"/>
    <property type="molecule type" value="Genomic_DNA"/>
</dbReference>
<feature type="transmembrane region" description="Helical" evidence="12">
    <location>
        <begin position="349"/>
        <end position="373"/>
    </location>
</feature>
<feature type="transmembrane region" description="Helical" evidence="12">
    <location>
        <begin position="41"/>
        <end position="63"/>
    </location>
</feature>
<reference evidence="13 14" key="1">
    <citation type="submission" date="2018-06" db="EMBL/GenBank/DDBJ databases">
        <title>Genomic Encyclopedia of Type Strains, Phase IV (KMG-IV): sequencing the most valuable type-strain genomes for metagenomic binning, comparative biology and taxonomic classification.</title>
        <authorList>
            <person name="Goeker M."/>
        </authorList>
    </citation>
    <scope>NUCLEOTIDE SEQUENCE [LARGE SCALE GENOMIC DNA]</scope>
    <source>
        <strain evidence="13 14">DSM 25532</strain>
    </source>
</reference>
<dbReference type="PANTHER" id="PTHR42985">
    <property type="entry name" value="SODIUM-COUPLED MONOCARBOXYLATE TRANSPORTER"/>
    <property type="match status" value="1"/>
</dbReference>
<dbReference type="InterPro" id="IPR001734">
    <property type="entry name" value="Na/solute_symporter"/>
</dbReference>
<evidence type="ECO:0000256" key="7">
    <source>
        <dbReference type="ARBA" id="ARBA00023053"/>
    </source>
</evidence>
<dbReference type="Gene3D" id="1.20.1730.10">
    <property type="entry name" value="Sodium/glucose cotransporter"/>
    <property type="match status" value="1"/>
</dbReference>
<keyword evidence="4" id="KW-1003">Cell membrane</keyword>
<dbReference type="Proteomes" id="UP000253426">
    <property type="component" value="Unassembled WGS sequence"/>
</dbReference>
<keyword evidence="5 12" id="KW-0812">Transmembrane</keyword>
<evidence type="ECO:0000256" key="3">
    <source>
        <dbReference type="ARBA" id="ARBA00022448"/>
    </source>
</evidence>
<dbReference type="GO" id="GO:0015293">
    <property type="term" value="F:symporter activity"/>
    <property type="evidence" value="ECO:0007669"/>
    <property type="project" value="TreeGrafter"/>
</dbReference>
<name>A0A366HV62_9BACT</name>
<organism evidence="13 14">
    <name type="scientific">Roseimicrobium gellanilyticum</name>
    <dbReference type="NCBI Taxonomy" id="748857"/>
    <lineage>
        <taxon>Bacteria</taxon>
        <taxon>Pseudomonadati</taxon>
        <taxon>Verrucomicrobiota</taxon>
        <taxon>Verrucomicrobiia</taxon>
        <taxon>Verrucomicrobiales</taxon>
        <taxon>Verrucomicrobiaceae</taxon>
        <taxon>Roseimicrobium</taxon>
    </lineage>
</organism>
<evidence type="ECO:0000256" key="2">
    <source>
        <dbReference type="ARBA" id="ARBA00006434"/>
    </source>
</evidence>
<feature type="transmembrane region" description="Helical" evidence="12">
    <location>
        <begin position="188"/>
        <end position="211"/>
    </location>
</feature>
<dbReference type="PROSITE" id="PS50283">
    <property type="entry name" value="NA_SOLUT_SYMP_3"/>
    <property type="match status" value="1"/>
</dbReference>
<dbReference type="Pfam" id="PF00474">
    <property type="entry name" value="SSF"/>
    <property type="match status" value="1"/>
</dbReference>
<keyword evidence="10" id="KW-0739">Sodium transport</keyword>
<sequence>MAYAADILVLLLYFAVILGIGLAQSRKNKSVEGFALGDREMAWWAVLASILAAEISAATFLGAPESGYSRQNWSYAQFAIGTILARIIVSFLFIPLFYRHNVISLYEYLETRFGVVTRKFASITFMVTRVLAMGTRLYVSAIIMVLAYTMWTGEVATADTKFWLYAGAVVVVTLLTALYTSVGGIRAVIWTDFIQVGVLIASLGFTIPYLIGKIPGGWDSIGAVIKSPAFFDFAKPESPGVWAWIRNVLVTEYTLWGAIIGSTFVTMSTHGIDQDTVQRMLTAKNRRQSAFATILSGLIDLPVVSAFIFIGVLLFAYYQAFPNPNLPAETREIFPYFIMHEMPPGMRGLVTAGILATAMGSLSTALNALATSLSRDFLLPMLPADAPESRRISVMRWSTVFFAVLIIGVGIWTAWVMAHNPKLEILPLVLGILGFTFGSLLGIFLLAIFTKTRGNDMGNVIAMWCGIVVVLFMSNVLGVQEAFGFTQTNAKGETVPLLPMSFPWRITLGTFVTIAVAILFRTPEHKQRQAAEAPVSMV</sequence>
<evidence type="ECO:0000256" key="4">
    <source>
        <dbReference type="ARBA" id="ARBA00022475"/>
    </source>
</evidence>
<comment type="caution">
    <text evidence="13">The sequence shown here is derived from an EMBL/GenBank/DDBJ whole genome shotgun (WGS) entry which is preliminary data.</text>
</comment>
<keyword evidence="7" id="KW-0915">Sodium</keyword>
<evidence type="ECO:0000256" key="12">
    <source>
        <dbReference type="SAM" id="Phobius"/>
    </source>
</evidence>
<dbReference type="CDD" id="cd11493">
    <property type="entry name" value="SLC5sbd_NIS-like_u1"/>
    <property type="match status" value="1"/>
</dbReference>
<proteinExistence type="inferred from homology"/>
<feature type="transmembrane region" description="Helical" evidence="12">
    <location>
        <begin position="162"/>
        <end position="182"/>
    </location>
</feature>
<keyword evidence="9 12" id="KW-0472">Membrane</keyword>
<keyword evidence="3" id="KW-0813">Transport</keyword>